<reference evidence="1" key="1">
    <citation type="submission" date="2021-06" db="EMBL/GenBank/DDBJ databases">
        <title>Halomicroarcula sp. F24A a new haloarchaeum isolated from saline soil.</title>
        <authorList>
            <person name="Duran-Viseras A."/>
            <person name="Sanchez-Porro C."/>
            <person name="Ventosa A."/>
        </authorList>
    </citation>
    <scope>NUCLEOTIDE SEQUENCE</scope>
    <source>
        <strain evidence="1">F24A</strain>
    </source>
</reference>
<evidence type="ECO:0000313" key="2">
    <source>
        <dbReference type="Proteomes" id="UP000783863"/>
    </source>
</evidence>
<accession>A0A8J8CB13</accession>
<dbReference type="AlphaFoldDB" id="A0A8J8CB13"/>
<gene>
    <name evidence="1" type="ORF">EGD98_19050</name>
</gene>
<dbReference type="EMBL" id="RKLQ01000005">
    <property type="protein sequence ID" value="MBX0305744.1"/>
    <property type="molecule type" value="Genomic_DNA"/>
</dbReference>
<sequence>MISQTVGVPDTPAAWQDLEADVPTLRSPTEAVAFAECVLVELRHEPVAARFQSAPDFSTEWILCQSKHLSASASEPFARVRIDRRHGVDIEPCSRAEAREGLCAVLTQSELGRVDVQPIAALSVGGRGC</sequence>
<keyword evidence="2" id="KW-1185">Reference proteome</keyword>
<protein>
    <submittedName>
        <fullName evidence="1">Uncharacterized protein</fullName>
    </submittedName>
</protein>
<proteinExistence type="predicted"/>
<name>A0A8J8CB13_9EURY</name>
<evidence type="ECO:0000313" key="1">
    <source>
        <dbReference type="EMBL" id="MBX0305744.1"/>
    </source>
</evidence>
<organism evidence="1 2">
    <name type="scientific">Haloarcula salinisoli</name>
    <dbReference type="NCBI Taxonomy" id="2487746"/>
    <lineage>
        <taxon>Archaea</taxon>
        <taxon>Methanobacteriati</taxon>
        <taxon>Methanobacteriota</taxon>
        <taxon>Stenosarchaea group</taxon>
        <taxon>Halobacteria</taxon>
        <taxon>Halobacteriales</taxon>
        <taxon>Haloarculaceae</taxon>
        <taxon>Haloarcula</taxon>
    </lineage>
</organism>
<comment type="caution">
    <text evidence="1">The sequence shown here is derived from an EMBL/GenBank/DDBJ whole genome shotgun (WGS) entry which is preliminary data.</text>
</comment>
<dbReference type="Proteomes" id="UP000783863">
    <property type="component" value="Unassembled WGS sequence"/>
</dbReference>